<feature type="compositionally biased region" description="Pro residues" evidence="1">
    <location>
        <begin position="1"/>
        <end position="10"/>
    </location>
</feature>
<proteinExistence type="predicted"/>
<sequence length="61" mass="7076">MRPSPRPQTPNPESRCIEHKIRRSSRTAIYVYALWIVSQTEGANNGHDDITQRQRKGQELT</sequence>
<protein>
    <submittedName>
        <fullName evidence="2">Uncharacterized protein</fullName>
    </submittedName>
</protein>
<keyword evidence="3" id="KW-1185">Reference proteome</keyword>
<accession>A0A2H3JQE3</accession>
<evidence type="ECO:0000313" key="2">
    <source>
        <dbReference type="EMBL" id="PCH38874.1"/>
    </source>
</evidence>
<dbReference type="AlphaFoldDB" id="A0A2H3JQE3"/>
<feature type="region of interest" description="Disordered" evidence="1">
    <location>
        <begin position="1"/>
        <end position="20"/>
    </location>
</feature>
<organism evidence="2 3">
    <name type="scientific">Wolfiporia cocos (strain MD-104)</name>
    <name type="common">Brown rot fungus</name>
    <dbReference type="NCBI Taxonomy" id="742152"/>
    <lineage>
        <taxon>Eukaryota</taxon>
        <taxon>Fungi</taxon>
        <taxon>Dikarya</taxon>
        <taxon>Basidiomycota</taxon>
        <taxon>Agaricomycotina</taxon>
        <taxon>Agaricomycetes</taxon>
        <taxon>Polyporales</taxon>
        <taxon>Phaeolaceae</taxon>
        <taxon>Wolfiporia</taxon>
    </lineage>
</organism>
<feature type="region of interest" description="Disordered" evidence="1">
    <location>
        <begin position="41"/>
        <end position="61"/>
    </location>
</feature>
<feature type="compositionally biased region" description="Basic and acidic residues" evidence="1">
    <location>
        <begin position="46"/>
        <end position="61"/>
    </location>
</feature>
<dbReference type="Proteomes" id="UP000218811">
    <property type="component" value="Unassembled WGS sequence"/>
</dbReference>
<evidence type="ECO:0000313" key="3">
    <source>
        <dbReference type="Proteomes" id="UP000218811"/>
    </source>
</evidence>
<name>A0A2H3JQE3_WOLCO</name>
<gene>
    <name evidence="2" type="ORF">WOLCODRAFT_158407</name>
</gene>
<reference evidence="2 3" key="1">
    <citation type="journal article" date="2012" name="Science">
        <title>The Paleozoic origin of enzymatic lignin decomposition reconstructed from 31 fungal genomes.</title>
        <authorList>
            <person name="Floudas D."/>
            <person name="Binder M."/>
            <person name="Riley R."/>
            <person name="Barry K."/>
            <person name="Blanchette R.A."/>
            <person name="Henrissat B."/>
            <person name="Martinez A.T."/>
            <person name="Otillar R."/>
            <person name="Spatafora J.W."/>
            <person name="Yadav J.S."/>
            <person name="Aerts A."/>
            <person name="Benoit I."/>
            <person name="Boyd A."/>
            <person name="Carlson A."/>
            <person name="Copeland A."/>
            <person name="Coutinho P.M."/>
            <person name="de Vries R.P."/>
            <person name="Ferreira P."/>
            <person name="Findley K."/>
            <person name="Foster B."/>
            <person name="Gaskell J."/>
            <person name="Glotzer D."/>
            <person name="Gorecki P."/>
            <person name="Heitman J."/>
            <person name="Hesse C."/>
            <person name="Hori C."/>
            <person name="Igarashi K."/>
            <person name="Jurgens J.A."/>
            <person name="Kallen N."/>
            <person name="Kersten P."/>
            <person name="Kohler A."/>
            <person name="Kuees U."/>
            <person name="Kumar T.K.A."/>
            <person name="Kuo A."/>
            <person name="LaButti K."/>
            <person name="Larrondo L.F."/>
            <person name="Lindquist E."/>
            <person name="Ling A."/>
            <person name="Lombard V."/>
            <person name="Lucas S."/>
            <person name="Lundell T."/>
            <person name="Martin R."/>
            <person name="McLaughlin D.J."/>
            <person name="Morgenstern I."/>
            <person name="Morin E."/>
            <person name="Murat C."/>
            <person name="Nagy L.G."/>
            <person name="Nolan M."/>
            <person name="Ohm R.A."/>
            <person name="Patyshakuliyeva A."/>
            <person name="Rokas A."/>
            <person name="Ruiz-Duenas F.J."/>
            <person name="Sabat G."/>
            <person name="Salamov A."/>
            <person name="Samejima M."/>
            <person name="Schmutz J."/>
            <person name="Slot J.C."/>
            <person name="St John F."/>
            <person name="Stenlid J."/>
            <person name="Sun H."/>
            <person name="Sun S."/>
            <person name="Syed K."/>
            <person name="Tsang A."/>
            <person name="Wiebenga A."/>
            <person name="Young D."/>
            <person name="Pisabarro A."/>
            <person name="Eastwood D.C."/>
            <person name="Martin F."/>
            <person name="Cullen D."/>
            <person name="Grigoriev I.V."/>
            <person name="Hibbett D.S."/>
        </authorList>
    </citation>
    <scope>NUCLEOTIDE SEQUENCE [LARGE SCALE GENOMIC DNA]</scope>
    <source>
        <strain evidence="2 3">MD-104</strain>
    </source>
</reference>
<dbReference type="EMBL" id="KB467943">
    <property type="protein sequence ID" value="PCH38874.1"/>
    <property type="molecule type" value="Genomic_DNA"/>
</dbReference>
<evidence type="ECO:0000256" key="1">
    <source>
        <dbReference type="SAM" id="MobiDB-lite"/>
    </source>
</evidence>